<feature type="region of interest" description="Disordered" evidence="7">
    <location>
        <begin position="539"/>
        <end position="587"/>
    </location>
</feature>
<dbReference type="InterPro" id="IPR036390">
    <property type="entry name" value="WH_DNA-bd_sf"/>
</dbReference>
<keyword evidence="3 6" id="KW-0238">DNA-binding</keyword>
<feature type="region of interest" description="Disordered" evidence="7">
    <location>
        <begin position="359"/>
        <end position="453"/>
    </location>
</feature>
<dbReference type="SMART" id="SM00339">
    <property type="entry name" value="FH"/>
    <property type="match status" value="1"/>
</dbReference>
<dbReference type="PANTHER" id="PTHR45881">
    <property type="entry name" value="CHECKPOINT SUPPRESSOR 1-LIKE, ISOFORM A-RELATED"/>
    <property type="match status" value="1"/>
</dbReference>
<dbReference type="InterPro" id="IPR030456">
    <property type="entry name" value="TF_fork_head_CS_2"/>
</dbReference>
<evidence type="ECO:0000256" key="2">
    <source>
        <dbReference type="ARBA" id="ARBA00023015"/>
    </source>
</evidence>
<evidence type="ECO:0000256" key="7">
    <source>
        <dbReference type="SAM" id="MobiDB-lite"/>
    </source>
</evidence>
<dbReference type="PROSITE" id="PS00657">
    <property type="entry name" value="FORK_HEAD_1"/>
    <property type="match status" value="1"/>
</dbReference>
<dbReference type="CDD" id="cd00059">
    <property type="entry name" value="FH_FOX"/>
    <property type="match status" value="1"/>
</dbReference>
<sequence>MTSSKGGSNQWSQPIHDASAPSLNYSSYSSNFPGTASQGVARPSVAGHGAATSIMAGAGTAATGVATLSPPPQGYAQHDPSSHYNSYQQQAQSQQYSYYTHQQPQQQQPGSYAYQYSFSGGSAMTPSSSSYSSPTHVHTSLSTSPSPASSANQSLGTMGALLSPKSDLPGQDSHYHFNNNQQYPYRHNPNAKESSQSNATSKKPRSPISSAPTGFSSLSAGTSIHAIASANATNVRGGTTAITANLSPPTSSISSVSAMSPPSSASSPTTPKKKGAQVTKKSPGSTGGMDGMPSKYPKPTQSYSYLITTAILESPNKQLTLNEIYEWVMEHYPWYRTAINGWKNSIRHNLSLNKAFMRVPRPPSEPGKGSYWKLDPNHQPNADGSHSTSGGLAGASAGAGGNARTSKSPRRPSSTKGSSGRRPTSDPNAHPLSPSSGIPDIPIGPIPNLAKRGNEADPYQFKQIGAHPASTIMTGSAATSSVNRRHSYLLSHDHDYTSQQQQMSFQQQHQDHQSGQYAAHMSSSFNLSGLNPQQHHGTFFPSATGQGSGGDFGSSTSFYSNGAPPSLNDTNMMDSGPDTSSFSRFSNQSIYFPPSTGGASAGMPSLSRSVSMNSHGAQGTFSSAYGGATASGVGSSGSGNNNSHSGAYGANSSHSYGGGMSQQSGGAGAPFHASSASYGFTSFNRNGNGSNGNNNNGNGPGNIGSSSSSSSSYRTSADYGSGPSSGGYNNSASAGSRSSSSMMGISPTVGSSLVGSGATSAAQNSNSFSVPQGFVSSNTSGMMGGPMSPPGSSGSASIQASSGNSGPSSGSARPPSSSITIPQDSRNSSGGGGSGGGGGGGGSGGGNGGGGGGGGAW</sequence>
<dbReference type="FunFam" id="1.10.10.10:FF:000135">
    <property type="entry name" value="forkhead box protein G1"/>
    <property type="match status" value="1"/>
</dbReference>
<dbReference type="PROSITE" id="PS00658">
    <property type="entry name" value="FORK_HEAD_2"/>
    <property type="match status" value="1"/>
</dbReference>
<dbReference type="PANTHER" id="PTHR45881:SF1">
    <property type="entry name" value="FORK HEAD PROTEIN HOMOLOG 2"/>
    <property type="match status" value="1"/>
</dbReference>
<feature type="compositionally biased region" description="Low complexity" evidence="7">
    <location>
        <begin position="247"/>
        <end position="270"/>
    </location>
</feature>
<dbReference type="InterPro" id="IPR018122">
    <property type="entry name" value="TF_fork_head_CS_1"/>
</dbReference>
<dbReference type="GO" id="GO:0000981">
    <property type="term" value="F:DNA-binding transcription factor activity, RNA polymerase II-specific"/>
    <property type="evidence" value="ECO:0007669"/>
    <property type="project" value="TreeGrafter"/>
</dbReference>
<feature type="region of interest" description="Disordered" evidence="7">
    <location>
        <begin position="246"/>
        <end position="297"/>
    </location>
</feature>
<evidence type="ECO:0000256" key="1">
    <source>
        <dbReference type="ARBA" id="ARBA00004123"/>
    </source>
</evidence>
<feature type="region of interest" description="Disordered" evidence="7">
    <location>
        <begin position="684"/>
        <end position="857"/>
    </location>
</feature>
<dbReference type="PROSITE" id="PS50039">
    <property type="entry name" value="FORK_HEAD_3"/>
    <property type="match status" value="1"/>
</dbReference>
<dbReference type="AlphaFoldDB" id="A0A9P6MYR1"/>
<feature type="DNA-binding region" description="Fork-head" evidence="6">
    <location>
        <begin position="298"/>
        <end position="377"/>
    </location>
</feature>
<feature type="compositionally biased region" description="Polar residues" evidence="7">
    <location>
        <begin position="567"/>
        <end position="587"/>
    </location>
</feature>
<keyword evidence="5 6" id="KW-0539">Nucleus</keyword>
<feature type="compositionally biased region" description="Gly residues" evidence="7">
    <location>
        <begin position="829"/>
        <end position="857"/>
    </location>
</feature>
<feature type="compositionally biased region" description="Polar residues" evidence="7">
    <location>
        <begin position="191"/>
        <end position="214"/>
    </location>
</feature>
<dbReference type="InterPro" id="IPR036388">
    <property type="entry name" value="WH-like_DNA-bd_sf"/>
</dbReference>
<feature type="compositionally biased region" description="Low complexity" evidence="7">
    <location>
        <begin position="18"/>
        <end position="31"/>
    </location>
</feature>
<dbReference type="InterPro" id="IPR001766">
    <property type="entry name" value="Fork_head_dom"/>
</dbReference>
<proteinExistence type="predicted"/>
<feature type="region of interest" description="Disordered" evidence="7">
    <location>
        <begin position="65"/>
        <end position="214"/>
    </location>
</feature>
<feature type="region of interest" description="Disordered" evidence="7">
    <location>
        <begin position="1"/>
        <end position="43"/>
    </location>
</feature>
<feature type="compositionally biased region" description="Polar residues" evidence="7">
    <location>
        <begin position="606"/>
        <end position="615"/>
    </location>
</feature>
<accession>A0A9P6MYR1</accession>
<keyword evidence="10" id="KW-1185">Reference proteome</keyword>
<dbReference type="PRINTS" id="PR00053">
    <property type="entry name" value="FORKHEAD"/>
</dbReference>
<evidence type="ECO:0000256" key="4">
    <source>
        <dbReference type="ARBA" id="ARBA00023163"/>
    </source>
</evidence>
<name>A0A9P6MYR1_9FUNG</name>
<evidence type="ECO:0000256" key="5">
    <source>
        <dbReference type="ARBA" id="ARBA00023242"/>
    </source>
</evidence>
<feature type="compositionally biased region" description="Low complexity" evidence="7">
    <location>
        <begin position="790"/>
        <end position="818"/>
    </location>
</feature>
<evidence type="ECO:0000256" key="3">
    <source>
        <dbReference type="ARBA" id="ARBA00023125"/>
    </source>
</evidence>
<feature type="compositionally biased region" description="Low complexity" evidence="7">
    <location>
        <begin position="411"/>
        <end position="422"/>
    </location>
</feature>
<feature type="compositionally biased region" description="Polar residues" evidence="7">
    <location>
        <begin position="1"/>
        <end position="13"/>
    </location>
</feature>
<feature type="compositionally biased region" description="Gly residues" evidence="7">
    <location>
        <begin position="391"/>
        <end position="401"/>
    </location>
</feature>
<dbReference type="Proteomes" id="UP000703661">
    <property type="component" value="Unassembled WGS sequence"/>
</dbReference>
<protein>
    <submittedName>
        <fullName evidence="9">Forkhead box protein J2</fullName>
    </submittedName>
</protein>
<feature type="compositionally biased region" description="Low complexity" evidence="7">
    <location>
        <begin position="684"/>
        <end position="712"/>
    </location>
</feature>
<evidence type="ECO:0000256" key="6">
    <source>
        <dbReference type="PROSITE-ProRule" id="PRU00089"/>
    </source>
</evidence>
<gene>
    <name evidence="9" type="primary">FOXJ2_2</name>
    <name evidence="9" type="ORF">BGZ80_008383</name>
</gene>
<evidence type="ECO:0000259" key="8">
    <source>
        <dbReference type="PROSITE" id="PS50039"/>
    </source>
</evidence>
<keyword evidence="2" id="KW-0805">Transcription regulation</keyword>
<dbReference type="Gene3D" id="1.10.10.10">
    <property type="entry name" value="Winged helix-like DNA-binding domain superfamily/Winged helix DNA-binding domain"/>
    <property type="match status" value="1"/>
</dbReference>
<feature type="compositionally biased region" description="Low complexity" evidence="7">
    <location>
        <begin position="431"/>
        <end position="447"/>
    </location>
</feature>
<evidence type="ECO:0000313" key="10">
    <source>
        <dbReference type="Proteomes" id="UP000703661"/>
    </source>
</evidence>
<feature type="compositionally biased region" description="Low complexity" evidence="7">
    <location>
        <begin position="719"/>
        <end position="747"/>
    </location>
</feature>
<dbReference type="GO" id="GO:0000978">
    <property type="term" value="F:RNA polymerase II cis-regulatory region sequence-specific DNA binding"/>
    <property type="evidence" value="ECO:0007669"/>
    <property type="project" value="TreeGrafter"/>
</dbReference>
<dbReference type="EMBL" id="JAAAID010000452">
    <property type="protein sequence ID" value="KAG0017342.1"/>
    <property type="molecule type" value="Genomic_DNA"/>
</dbReference>
<dbReference type="Pfam" id="PF00250">
    <property type="entry name" value="Forkhead"/>
    <property type="match status" value="1"/>
</dbReference>
<dbReference type="GO" id="GO:0005634">
    <property type="term" value="C:nucleus"/>
    <property type="evidence" value="ECO:0007669"/>
    <property type="project" value="UniProtKB-SubCell"/>
</dbReference>
<feature type="region of interest" description="Disordered" evidence="7">
    <location>
        <begin position="596"/>
        <end position="615"/>
    </location>
</feature>
<dbReference type="SUPFAM" id="SSF46785">
    <property type="entry name" value="Winged helix' DNA-binding domain"/>
    <property type="match status" value="1"/>
</dbReference>
<feature type="compositionally biased region" description="Low complexity" evidence="7">
    <location>
        <begin position="82"/>
        <end position="155"/>
    </location>
</feature>
<comment type="subcellular location">
    <subcellularLocation>
        <location evidence="1 6">Nucleus</location>
    </subcellularLocation>
</comment>
<keyword evidence="4" id="KW-0804">Transcription</keyword>
<organism evidence="9 10">
    <name type="scientific">Entomortierella chlamydospora</name>
    <dbReference type="NCBI Taxonomy" id="101097"/>
    <lineage>
        <taxon>Eukaryota</taxon>
        <taxon>Fungi</taxon>
        <taxon>Fungi incertae sedis</taxon>
        <taxon>Mucoromycota</taxon>
        <taxon>Mortierellomycotina</taxon>
        <taxon>Mortierellomycetes</taxon>
        <taxon>Mortierellales</taxon>
        <taxon>Mortierellaceae</taxon>
        <taxon>Entomortierella</taxon>
    </lineage>
</organism>
<evidence type="ECO:0000313" key="9">
    <source>
        <dbReference type="EMBL" id="KAG0017342.1"/>
    </source>
</evidence>
<comment type="caution">
    <text evidence="9">The sequence shown here is derived from an EMBL/GenBank/DDBJ whole genome shotgun (WGS) entry which is preliminary data.</text>
</comment>
<feature type="compositionally biased region" description="Polar residues" evidence="7">
    <location>
        <begin position="748"/>
        <end position="770"/>
    </location>
</feature>
<feature type="domain" description="Fork-head" evidence="8">
    <location>
        <begin position="298"/>
        <end position="377"/>
    </location>
</feature>
<reference evidence="9" key="1">
    <citation type="journal article" date="2020" name="Fungal Divers.">
        <title>Resolving the Mortierellaceae phylogeny through synthesis of multi-gene phylogenetics and phylogenomics.</title>
        <authorList>
            <person name="Vandepol N."/>
            <person name="Liber J."/>
            <person name="Desiro A."/>
            <person name="Na H."/>
            <person name="Kennedy M."/>
            <person name="Barry K."/>
            <person name="Grigoriev I.V."/>
            <person name="Miller A.N."/>
            <person name="O'Donnell K."/>
            <person name="Stajich J.E."/>
            <person name="Bonito G."/>
        </authorList>
    </citation>
    <scope>NUCLEOTIDE SEQUENCE</scope>
    <source>
        <strain evidence="9">NRRL 2769</strain>
    </source>
</reference>